<dbReference type="CDD" id="cd01310">
    <property type="entry name" value="TatD_DNAse"/>
    <property type="match status" value="1"/>
</dbReference>
<evidence type="ECO:0000313" key="5">
    <source>
        <dbReference type="EMBL" id="SNX28271.1"/>
    </source>
</evidence>
<keyword evidence="3" id="KW-0378">Hydrolase</keyword>
<dbReference type="AlphaFoldDB" id="A0A240E189"/>
<dbReference type="FunFam" id="3.20.20.140:FF:000005">
    <property type="entry name" value="TatD family hydrolase"/>
    <property type="match status" value="1"/>
</dbReference>
<organism evidence="5 6">
    <name type="scientific">Polynucleobacter meluiroseus</name>
    <dbReference type="NCBI Taxonomy" id="1938814"/>
    <lineage>
        <taxon>Bacteria</taxon>
        <taxon>Pseudomonadati</taxon>
        <taxon>Pseudomonadota</taxon>
        <taxon>Betaproteobacteria</taxon>
        <taxon>Burkholderiales</taxon>
        <taxon>Burkholderiaceae</taxon>
        <taxon>Polynucleobacter</taxon>
    </lineage>
</organism>
<keyword evidence="2 4" id="KW-0479">Metal-binding</keyword>
<feature type="binding site" evidence="4">
    <location>
        <position position="105"/>
    </location>
    <ligand>
        <name>a divalent metal cation</name>
        <dbReference type="ChEBI" id="CHEBI:60240"/>
        <label>1</label>
    </ligand>
</feature>
<evidence type="ECO:0000256" key="1">
    <source>
        <dbReference type="ARBA" id="ARBA00009275"/>
    </source>
</evidence>
<dbReference type="Pfam" id="PF01026">
    <property type="entry name" value="TatD_DNase"/>
    <property type="match status" value="1"/>
</dbReference>
<dbReference type="PANTHER" id="PTHR46124:SF3">
    <property type="entry name" value="HYDROLASE"/>
    <property type="match status" value="1"/>
</dbReference>
<evidence type="ECO:0000313" key="6">
    <source>
        <dbReference type="Proteomes" id="UP000218069"/>
    </source>
</evidence>
<proteinExistence type="inferred from homology"/>
<dbReference type="InterPro" id="IPR032466">
    <property type="entry name" value="Metal_Hydrolase"/>
</dbReference>
<dbReference type="Gene3D" id="3.20.20.140">
    <property type="entry name" value="Metal-dependent hydrolases"/>
    <property type="match status" value="1"/>
</dbReference>
<sequence>MKAGLIWADTLCQLNSSTFALMLPQLLERAAQQGVNAILMPSITTADCTQLKTLASTHCDQIPGLVYTLGIHPLYVDQVTEDDLVMLQKQIEHALPDPRFVGLGEIGLDYFVAGVDVAKQEFIFRAQLDIAEQFQLPVVLHSRRAHDQILKALRLRAKISGVVHAFNGSIQQAEQFIGLGFKLSFGGAATYARALQIRRLLKELPLESIVIETDAPDIPPAWLKEEDGLFNEPAYLPRIAQELSNIRNVPIEEFSKAVWGNTLQAFPRWSALMANTSNPSTLS</sequence>
<dbReference type="PROSITE" id="PS01090">
    <property type="entry name" value="TATD_2"/>
    <property type="match status" value="1"/>
</dbReference>
<evidence type="ECO:0000256" key="3">
    <source>
        <dbReference type="ARBA" id="ARBA00022801"/>
    </source>
</evidence>
<dbReference type="EMBL" id="OANS01000001">
    <property type="protein sequence ID" value="SNX28271.1"/>
    <property type="molecule type" value="Genomic_DNA"/>
</dbReference>
<dbReference type="InterPro" id="IPR018228">
    <property type="entry name" value="DNase_TatD-rel_CS"/>
</dbReference>
<dbReference type="SUPFAM" id="SSF51556">
    <property type="entry name" value="Metallo-dependent hydrolases"/>
    <property type="match status" value="1"/>
</dbReference>
<feature type="binding site" evidence="4">
    <location>
        <position position="164"/>
    </location>
    <ligand>
        <name>a divalent metal cation</name>
        <dbReference type="ChEBI" id="CHEBI:60240"/>
        <label>2</label>
    </ligand>
</feature>
<comment type="similarity">
    <text evidence="1">Belongs to the metallo-dependent hydrolases superfamily. TatD-type hydrolase family.</text>
</comment>
<dbReference type="RefSeq" id="WP_243391897.1">
    <property type="nucleotide sequence ID" value="NZ_OANS01000001.1"/>
</dbReference>
<keyword evidence="6" id="KW-1185">Reference proteome</keyword>
<dbReference type="GO" id="GO:0005829">
    <property type="term" value="C:cytosol"/>
    <property type="evidence" value="ECO:0007669"/>
    <property type="project" value="TreeGrafter"/>
</dbReference>
<gene>
    <name evidence="5" type="ORF">SAMN06295945_0596</name>
</gene>
<dbReference type="InterPro" id="IPR001130">
    <property type="entry name" value="TatD-like"/>
</dbReference>
<dbReference type="PROSITE" id="PS01091">
    <property type="entry name" value="TATD_3"/>
    <property type="match status" value="1"/>
</dbReference>
<dbReference type="PIRSF" id="PIRSF005902">
    <property type="entry name" value="DNase_TatD"/>
    <property type="match status" value="1"/>
</dbReference>
<dbReference type="PANTHER" id="PTHR46124">
    <property type="entry name" value="D-AMINOACYL-TRNA DEACYLASE"/>
    <property type="match status" value="1"/>
</dbReference>
<dbReference type="Proteomes" id="UP000218069">
    <property type="component" value="Unassembled WGS sequence"/>
</dbReference>
<dbReference type="GO" id="GO:0016788">
    <property type="term" value="F:hydrolase activity, acting on ester bonds"/>
    <property type="evidence" value="ECO:0007669"/>
    <property type="project" value="InterPro"/>
</dbReference>
<accession>A0A240E189</accession>
<feature type="binding site" evidence="4">
    <location>
        <position position="214"/>
    </location>
    <ligand>
        <name>a divalent metal cation</name>
        <dbReference type="ChEBI" id="CHEBI:60240"/>
        <label>1</label>
    </ligand>
</feature>
<reference evidence="6" key="1">
    <citation type="submission" date="2017-08" db="EMBL/GenBank/DDBJ databases">
        <authorList>
            <person name="Varghese N."/>
            <person name="Submissions S."/>
        </authorList>
    </citation>
    <scope>NUCLEOTIDE SEQUENCE [LARGE SCALE GENOMIC DNA]</scope>
    <source>
        <strain evidence="6">AP-Melu-1000-B4</strain>
    </source>
</reference>
<evidence type="ECO:0000256" key="4">
    <source>
        <dbReference type="PIRSR" id="PIRSR005902-1"/>
    </source>
</evidence>
<protein>
    <submittedName>
        <fullName evidence="5">TatD DNase family protein</fullName>
    </submittedName>
</protein>
<dbReference type="GO" id="GO:0046872">
    <property type="term" value="F:metal ion binding"/>
    <property type="evidence" value="ECO:0007669"/>
    <property type="project" value="UniProtKB-KW"/>
</dbReference>
<name>A0A240E189_9BURK</name>
<feature type="binding site" evidence="4">
    <location>
        <position position="141"/>
    </location>
    <ligand>
        <name>a divalent metal cation</name>
        <dbReference type="ChEBI" id="CHEBI:60240"/>
        <label>2</label>
    </ligand>
</feature>
<evidence type="ECO:0000256" key="2">
    <source>
        <dbReference type="ARBA" id="ARBA00022723"/>
    </source>
</evidence>